<dbReference type="FunFam" id="3.30.1490.20:FF:000003">
    <property type="entry name" value="acetyl-CoA carboxylase isoform X1"/>
    <property type="match status" value="1"/>
</dbReference>
<feature type="domain" description="ATP-grasp" evidence="8">
    <location>
        <begin position="122"/>
        <end position="322"/>
    </location>
</feature>
<dbReference type="GO" id="GO:0005524">
    <property type="term" value="F:ATP binding"/>
    <property type="evidence" value="ECO:0007669"/>
    <property type="project" value="UniProtKB-UniRule"/>
</dbReference>
<organism evidence="10 11">
    <name type="scientific">Pycnococcus provasolii</name>
    <dbReference type="NCBI Taxonomy" id="41880"/>
    <lineage>
        <taxon>Eukaryota</taxon>
        <taxon>Viridiplantae</taxon>
        <taxon>Chlorophyta</taxon>
        <taxon>Pseudoscourfieldiophyceae</taxon>
        <taxon>Pseudoscourfieldiales</taxon>
        <taxon>Pycnococcaceae</taxon>
        <taxon>Pycnococcus</taxon>
    </lineage>
</organism>
<feature type="domain" description="Biotin carboxylation" evidence="9">
    <location>
        <begin position="1"/>
        <end position="477"/>
    </location>
</feature>
<name>A0A830H800_9CHLO</name>
<dbReference type="InterPro" id="IPR011764">
    <property type="entry name" value="Biotin_carboxylation_dom"/>
</dbReference>
<feature type="region of interest" description="Disordered" evidence="7">
    <location>
        <begin position="706"/>
        <end position="725"/>
    </location>
</feature>
<dbReference type="SUPFAM" id="SSF51246">
    <property type="entry name" value="Rudiment single hybrid motif"/>
    <property type="match status" value="1"/>
</dbReference>
<dbReference type="Pfam" id="PF00364">
    <property type="entry name" value="Biotin_lipoyl"/>
    <property type="match status" value="1"/>
</dbReference>
<dbReference type="SUPFAM" id="SSF52440">
    <property type="entry name" value="PreATP-grasp domain"/>
    <property type="match status" value="1"/>
</dbReference>
<evidence type="ECO:0000313" key="10">
    <source>
        <dbReference type="EMBL" id="GHP02692.1"/>
    </source>
</evidence>
<dbReference type="Gene3D" id="2.40.50.100">
    <property type="match status" value="1"/>
</dbReference>
<evidence type="ECO:0000259" key="9">
    <source>
        <dbReference type="PROSITE" id="PS50979"/>
    </source>
</evidence>
<dbReference type="PANTHER" id="PTHR18866:SF33">
    <property type="entry name" value="METHYLCROTONOYL-COA CARBOXYLASE SUBUNIT ALPHA, MITOCHONDRIAL-RELATED"/>
    <property type="match status" value="1"/>
</dbReference>
<keyword evidence="4 6" id="KW-0067">ATP-binding</keyword>
<evidence type="ECO:0000256" key="7">
    <source>
        <dbReference type="SAM" id="MobiDB-lite"/>
    </source>
</evidence>
<dbReference type="InterPro" id="IPR011053">
    <property type="entry name" value="Single_hybrid_motif"/>
</dbReference>
<protein>
    <submittedName>
        <fullName evidence="10">Uncharacterized protein</fullName>
    </submittedName>
</protein>
<dbReference type="InterPro" id="IPR011761">
    <property type="entry name" value="ATP-grasp"/>
</dbReference>
<dbReference type="InterPro" id="IPR000089">
    <property type="entry name" value="Biotin_lipoyl"/>
</dbReference>
<proteinExistence type="predicted"/>
<dbReference type="PANTHER" id="PTHR18866">
    <property type="entry name" value="CARBOXYLASE:PYRUVATE/ACETYL-COA/PROPIONYL-COA CARBOXYLASE"/>
    <property type="match status" value="1"/>
</dbReference>
<dbReference type="OrthoDB" id="196847at2759"/>
<dbReference type="SUPFAM" id="SSF51230">
    <property type="entry name" value="Single hybrid motif"/>
    <property type="match status" value="1"/>
</dbReference>
<dbReference type="GO" id="GO:0046872">
    <property type="term" value="F:metal ion binding"/>
    <property type="evidence" value="ECO:0007669"/>
    <property type="project" value="InterPro"/>
</dbReference>
<dbReference type="SUPFAM" id="SSF56059">
    <property type="entry name" value="Glutathione synthetase ATP-binding domain-like"/>
    <property type="match status" value="1"/>
</dbReference>
<dbReference type="EMBL" id="BNJQ01000003">
    <property type="protein sequence ID" value="GHP02692.1"/>
    <property type="molecule type" value="Genomic_DNA"/>
</dbReference>
<dbReference type="CDD" id="cd06850">
    <property type="entry name" value="biotinyl_domain"/>
    <property type="match status" value="1"/>
</dbReference>
<feature type="region of interest" description="Disordered" evidence="7">
    <location>
        <begin position="611"/>
        <end position="630"/>
    </location>
</feature>
<accession>A0A830H800</accession>
<dbReference type="PROSITE" id="PS50979">
    <property type="entry name" value="BC"/>
    <property type="match status" value="1"/>
</dbReference>
<evidence type="ECO:0000256" key="5">
    <source>
        <dbReference type="ARBA" id="ARBA00023267"/>
    </source>
</evidence>
<reference evidence="10" key="1">
    <citation type="submission" date="2020-10" db="EMBL/GenBank/DDBJ databases">
        <title>Unveiling of a novel bifunctional photoreceptor, Dualchrome1, isolated from a cosmopolitan green alga.</title>
        <authorList>
            <person name="Suzuki S."/>
            <person name="Kawachi M."/>
        </authorList>
    </citation>
    <scope>NUCLEOTIDE SEQUENCE</scope>
    <source>
        <strain evidence="10">NIES 2893</strain>
    </source>
</reference>
<dbReference type="PROSITE" id="PS00866">
    <property type="entry name" value="CPSASE_1"/>
    <property type="match status" value="1"/>
</dbReference>
<evidence type="ECO:0000256" key="6">
    <source>
        <dbReference type="PROSITE-ProRule" id="PRU00409"/>
    </source>
</evidence>
<dbReference type="Gene3D" id="3.30.470.20">
    <property type="entry name" value="ATP-grasp fold, B domain"/>
    <property type="match status" value="1"/>
</dbReference>
<sequence length="812" mass="86967">MRLLVANRGEIARRVAHTARLLGIPTIAVYSEADAHAPHVRACTHAQPLLGAASSAPQETYLNIPRLLGAIERSNATHVHPGYGFLSESASFATALERSGVTFVGPPVAALEAMGDKSSSKRIMEAAQGVPLVPGYHGKDQNDDTLLAAATEMGFPVMIKPSMGGGGKGMKISQSRDDFLQQLTTARREAASAFNDDRVLLERYVPRSRHVEVQVMCDTHGNAVHLYERDCSVQRRHQKLLEESPAPGLTEAQRRRYGEAAVAAAKAVGYVGAGTVEFIADADDPGDTFYFCEMNTRLQVEHPVTECALGVDLVEWQLRVARGEVLGFGQEEVDCAARNSMHAIEARLYAENPSNNFLPSTGPIWYVRWPKAREGRVLTRFETMKDSPFNPVRTPYVRVDVGYEAGGEVSANYDPMLGKLIASAPTRDEAVRLLHDALAETRFMGLSTNVDFLKACAIHPDFVKGGVDTAWMEGRLDAIMDSAQDRWWQRVAASSPDEADRIAAVAALIAARRWDVSAEHAASGASLGAWMGADGFRISEATPMPDEVVEIVAGEGVEDGCTKIRARVRRRRASGESSGKAGALDLEVVVEVHDGSDGDSAVAYRAVPGAAGNAQGADDPRAGDGVSSYPTRTGSVRLISLENRRVQVASPHGETIEKMSSRAYVDGKPLDAELVVANRGIANAWVGEGTATMDLRILSEEEASAEDATADLEASSGKSAAGVGGLGASADPSKVASPLFGQVARISASCIRGQAVKRGEPLVWVTSMKLEHELAARRDGVVADVLVEVGEQVKEGQVVVTLDRWEKVTDSD</sequence>
<evidence type="ECO:0000259" key="8">
    <source>
        <dbReference type="PROSITE" id="PS50975"/>
    </source>
</evidence>
<evidence type="ECO:0000256" key="1">
    <source>
        <dbReference type="ARBA" id="ARBA00001953"/>
    </source>
</evidence>
<dbReference type="InterPro" id="IPR005481">
    <property type="entry name" value="BC-like_N"/>
</dbReference>
<comment type="caution">
    <text evidence="10">The sequence shown here is derived from an EMBL/GenBank/DDBJ whole genome shotgun (WGS) entry which is preliminary data.</text>
</comment>
<dbReference type="AlphaFoldDB" id="A0A830H800"/>
<dbReference type="Pfam" id="PF02785">
    <property type="entry name" value="Biotin_carb_C"/>
    <property type="match status" value="1"/>
</dbReference>
<dbReference type="FunFam" id="3.30.470.20:FF:000028">
    <property type="entry name" value="Methylcrotonoyl-CoA carboxylase subunit alpha, mitochondrial"/>
    <property type="match status" value="1"/>
</dbReference>
<dbReference type="InterPro" id="IPR016185">
    <property type="entry name" value="PreATP-grasp_dom_sf"/>
</dbReference>
<dbReference type="Proteomes" id="UP000660262">
    <property type="component" value="Unassembled WGS sequence"/>
</dbReference>
<evidence type="ECO:0000256" key="4">
    <source>
        <dbReference type="ARBA" id="ARBA00022840"/>
    </source>
</evidence>
<dbReference type="InterPro" id="IPR050856">
    <property type="entry name" value="Biotin_carboxylase_complex"/>
</dbReference>
<dbReference type="Pfam" id="PF02786">
    <property type="entry name" value="CPSase_L_D2"/>
    <property type="match status" value="1"/>
</dbReference>
<keyword evidence="2" id="KW-0436">Ligase</keyword>
<dbReference type="PROSITE" id="PS50975">
    <property type="entry name" value="ATP_GRASP"/>
    <property type="match status" value="1"/>
</dbReference>
<gene>
    <name evidence="10" type="ORF">PPROV_000144700</name>
</gene>
<evidence type="ECO:0000256" key="3">
    <source>
        <dbReference type="ARBA" id="ARBA00022741"/>
    </source>
</evidence>
<dbReference type="InterPro" id="IPR005482">
    <property type="entry name" value="Biotin_COase_C"/>
</dbReference>
<keyword evidence="11" id="KW-1185">Reference proteome</keyword>
<keyword evidence="5" id="KW-0092">Biotin</keyword>
<evidence type="ECO:0000256" key="2">
    <source>
        <dbReference type="ARBA" id="ARBA00022598"/>
    </source>
</evidence>
<comment type="cofactor">
    <cofactor evidence="1">
        <name>biotin</name>
        <dbReference type="ChEBI" id="CHEBI:57586"/>
    </cofactor>
</comment>
<dbReference type="SMART" id="SM00878">
    <property type="entry name" value="Biotin_carb_C"/>
    <property type="match status" value="1"/>
</dbReference>
<dbReference type="InterPro" id="IPR005479">
    <property type="entry name" value="CPAse_ATP-bd"/>
</dbReference>
<feature type="compositionally biased region" description="Low complexity" evidence="7">
    <location>
        <begin position="711"/>
        <end position="721"/>
    </location>
</feature>
<dbReference type="Pfam" id="PF00289">
    <property type="entry name" value="Biotin_carb_N"/>
    <property type="match status" value="1"/>
</dbReference>
<evidence type="ECO:0000313" key="11">
    <source>
        <dbReference type="Proteomes" id="UP000660262"/>
    </source>
</evidence>
<keyword evidence="3 6" id="KW-0547">Nucleotide-binding</keyword>
<dbReference type="GO" id="GO:0016885">
    <property type="term" value="F:ligase activity, forming carbon-carbon bonds"/>
    <property type="evidence" value="ECO:0007669"/>
    <property type="project" value="UniProtKB-ARBA"/>
</dbReference>
<dbReference type="InterPro" id="IPR011054">
    <property type="entry name" value="Rudment_hybrid_motif"/>
</dbReference>